<keyword evidence="2 6" id="KW-0808">Transferase</keyword>
<keyword evidence="5" id="KW-0067">ATP-binding</keyword>
<comment type="pathway">
    <text evidence="7">Amino-acid biosynthesis; L-threonine biosynthesis; L-threonine from L-aspartate: step 1/5.</text>
</comment>
<keyword evidence="3" id="KW-0547">Nucleotide-binding</keyword>
<dbReference type="InterPro" id="IPR027795">
    <property type="entry name" value="CASTOR_ACT_dom"/>
</dbReference>
<feature type="domain" description="Aspartate/glutamate/uridylate kinase" evidence="8">
    <location>
        <begin position="3"/>
        <end position="233"/>
    </location>
</feature>
<dbReference type="NCBIfam" id="TIGR00657">
    <property type="entry name" value="asp_kinases"/>
    <property type="match status" value="1"/>
</dbReference>
<evidence type="ECO:0000256" key="6">
    <source>
        <dbReference type="RuleBase" id="RU003448"/>
    </source>
</evidence>
<dbReference type="InterPro" id="IPR045865">
    <property type="entry name" value="ACT-like_dom_sf"/>
</dbReference>
<dbReference type="PANTHER" id="PTHR21499">
    <property type="entry name" value="ASPARTATE KINASE"/>
    <property type="match status" value="1"/>
</dbReference>
<dbReference type="GO" id="GO:0009090">
    <property type="term" value="P:homoserine biosynthetic process"/>
    <property type="evidence" value="ECO:0007669"/>
    <property type="project" value="TreeGrafter"/>
</dbReference>
<dbReference type="PANTHER" id="PTHR21499:SF70">
    <property type="entry name" value="ASPARTOKINASE"/>
    <property type="match status" value="1"/>
</dbReference>
<dbReference type="GO" id="GO:0009089">
    <property type="term" value="P:lysine biosynthetic process via diaminopimelate"/>
    <property type="evidence" value="ECO:0007669"/>
    <property type="project" value="UniProtKB-UniPathway"/>
</dbReference>
<reference evidence="10" key="1">
    <citation type="journal article" date="2020" name="mSystems">
        <title>Genome- and Community-Level Interaction Insights into Carbon Utilization and Element Cycling Functions of Hydrothermarchaeota in Hydrothermal Sediment.</title>
        <authorList>
            <person name="Zhou Z."/>
            <person name="Liu Y."/>
            <person name="Xu W."/>
            <person name="Pan J."/>
            <person name="Luo Z.H."/>
            <person name="Li M."/>
        </authorList>
    </citation>
    <scope>NUCLEOTIDE SEQUENCE [LARGE SCALE GENOMIC DNA]</scope>
    <source>
        <strain evidence="10">SpSt-1074</strain>
    </source>
</reference>
<comment type="pathway">
    <text evidence="7">Amino-acid biosynthesis; L-methionine biosynthesis via de novo pathway; L-homoserine from L-aspartate: step 1/3.</text>
</comment>
<dbReference type="SUPFAM" id="SSF53633">
    <property type="entry name" value="Carbamate kinase-like"/>
    <property type="match status" value="1"/>
</dbReference>
<dbReference type="EC" id="2.7.2.4" evidence="6"/>
<dbReference type="Gene3D" id="3.40.1160.10">
    <property type="entry name" value="Acetylglutamate kinase-like"/>
    <property type="match status" value="1"/>
</dbReference>
<dbReference type="Gene3D" id="3.30.2130.10">
    <property type="entry name" value="VC0802-like"/>
    <property type="match status" value="1"/>
</dbReference>
<dbReference type="EMBL" id="DRXH01000065">
    <property type="protein sequence ID" value="HHM44038.1"/>
    <property type="molecule type" value="Genomic_DNA"/>
</dbReference>
<dbReference type="CDD" id="cd04234">
    <property type="entry name" value="AAK_AK"/>
    <property type="match status" value="1"/>
</dbReference>
<keyword evidence="4 6" id="KW-0418">Kinase</keyword>
<comment type="caution">
    <text evidence="10">The sequence shown here is derived from an EMBL/GenBank/DDBJ whole genome shotgun (WGS) entry which is preliminary data.</text>
</comment>
<sequence>MARVVVKFGGSVLSDDENLRKAAEYVGRLRQRGEVLVVVSALKGVTDELLKTVQRINHEASPAMVDEVLAMGERTSARLFAVALQKQGLDAVFIDPSMAEWPIVSDDKHLDSTPILEECRKRVRNGLENMLRAGVVPVVCGFVAVSKTGRITTMGRGGSDTTALVLANCLDADEVILVKDVAGVYSSDPKNVSNTNVLEVLTVDEVLKLSKGGAKIIHSKALSFLHPRGKVRIGSLDSLETTGTVIIGEDRPRLDVSLDNTNATMVTILGRSMRDPEKISAAVSALRMSGARVLAVSVEEESMILYLDGDGEVVEKLHDYFVGHGLGKAVSHFPHLSLIRVYGPMLETVPGIVHRVVQPLASNAINVYGILTISSSIRIFVSTRDVDKAVRLVKQSVEELRV</sequence>
<evidence type="ECO:0000259" key="9">
    <source>
        <dbReference type="Pfam" id="PF13840"/>
    </source>
</evidence>
<dbReference type="InterPro" id="IPR036393">
    <property type="entry name" value="AceGlu_kinase-like_sf"/>
</dbReference>
<dbReference type="GO" id="GO:0009088">
    <property type="term" value="P:threonine biosynthetic process"/>
    <property type="evidence" value="ECO:0007669"/>
    <property type="project" value="UniProtKB-UniPathway"/>
</dbReference>
<organism evidence="10">
    <name type="scientific">Caldiarchaeum subterraneum</name>
    <dbReference type="NCBI Taxonomy" id="311458"/>
    <lineage>
        <taxon>Archaea</taxon>
        <taxon>Nitrososphaerota</taxon>
        <taxon>Candidatus Caldarchaeales</taxon>
        <taxon>Candidatus Caldarchaeaceae</taxon>
        <taxon>Candidatus Caldarchaeum</taxon>
    </lineage>
</organism>
<evidence type="ECO:0000256" key="2">
    <source>
        <dbReference type="ARBA" id="ARBA00022679"/>
    </source>
</evidence>
<dbReference type="GO" id="GO:0005829">
    <property type="term" value="C:cytosol"/>
    <property type="evidence" value="ECO:0007669"/>
    <property type="project" value="TreeGrafter"/>
</dbReference>
<dbReference type="InterPro" id="IPR001341">
    <property type="entry name" value="Asp_kinase"/>
</dbReference>
<dbReference type="UniPathway" id="UPA00051">
    <property type="reaction ID" value="UER00462"/>
</dbReference>
<evidence type="ECO:0000259" key="8">
    <source>
        <dbReference type="Pfam" id="PF00696"/>
    </source>
</evidence>
<dbReference type="SUPFAM" id="SSF55021">
    <property type="entry name" value="ACT-like"/>
    <property type="match status" value="1"/>
</dbReference>
<comment type="similarity">
    <text evidence="1 6">Belongs to the aspartokinase family.</text>
</comment>
<keyword evidence="7" id="KW-0028">Amino-acid biosynthesis</keyword>
<accession>A0A7J3VSC2</accession>
<evidence type="ECO:0000256" key="4">
    <source>
        <dbReference type="ARBA" id="ARBA00022777"/>
    </source>
</evidence>
<evidence type="ECO:0000256" key="5">
    <source>
        <dbReference type="ARBA" id="ARBA00022840"/>
    </source>
</evidence>
<dbReference type="AlphaFoldDB" id="A0A7J3VSC2"/>
<evidence type="ECO:0000256" key="7">
    <source>
        <dbReference type="RuleBase" id="RU004249"/>
    </source>
</evidence>
<dbReference type="GO" id="GO:0004072">
    <property type="term" value="F:aspartate kinase activity"/>
    <property type="evidence" value="ECO:0007669"/>
    <property type="project" value="UniProtKB-EC"/>
</dbReference>
<dbReference type="UniPathway" id="UPA00050">
    <property type="reaction ID" value="UER00461"/>
</dbReference>
<dbReference type="Pfam" id="PF13840">
    <property type="entry name" value="ACT_7"/>
    <property type="match status" value="1"/>
</dbReference>
<comment type="pathway">
    <text evidence="7">Amino-acid biosynthesis; L-lysine biosynthesis via DAP pathway; (S)-tetrahydrodipicolinate from L-aspartate: step 1/4.</text>
</comment>
<dbReference type="InterPro" id="IPR001048">
    <property type="entry name" value="Asp/Glu/Uridylate_kinase"/>
</dbReference>
<dbReference type="Pfam" id="PF00696">
    <property type="entry name" value="AA_kinase"/>
    <property type="match status" value="1"/>
</dbReference>
<comment type="catalytic activity">
    <reaction evidence="6">
        <text>L-aspartate + ATP = 4-phospho-L-aspartate + ADP</text>
        <dbReference type="Rhea" id="RHEA:23776"/>
        <dbReference type="ChEBI" id="CHEBI:29991"/>
        <dbReference type="ChEBI" id="CHEBI:30616"/>
        <dbReference type="ChEBI" id="CHEBI:57535"/>
        <dbReference type="ChEBI" id="CHEBI:456216"/>
        <dbReference type="EC" id="2.7.2.4"/>
    </reaction>
</comment>
<dbReference type="UniPathway" id="UPA00034">
    <property type="reaction ID" value="UER00015"/>
</dbReference>
<evidence type="ECO:0000256" key="1">
    <source>
        <dbReference type="ARBA" id="ARBA00010122"/>
    </source>
</evidence>
<evidence type="ECO:0000313" key="10">
    <source>
        <dbReference type="EMBL" id="HHM44038.1"/>
    </source>
</evidence>
<evidence type="ECO:0000256" key="3">
    <source>
        <dbReference type="ARBA" id="ARBA00022741"/>
    </source>
</evidence>
<gene>
    <name evidence="10" type="ORF">ENM31_01900</name>
</gene>
<name>A0A7J3VSC2_CALS0</name>
<protein>
    <recommendedName>
        <fullName evidence="6">Aspartokinase</fullName>
        <ecNumber evidence="6">2.7.2.4</ecNumber>
    </recommendedName>
</protein>
<feature type="domain" description="CASTOR ACT" evidence="9">
    <location>
        <begin position="337"/>
        <end position="392"/>
    </location>
</feature>
<proteinExistence type="inferred from homology"/>
<dbReference type="GO" id="GO:0005524">
    <property type="term" value="F:ATP binding"/>
    <property type="evidence" value="ECO:0007669"/>
    <property type="project" value="UniProtKB-KW"/>
</dbReference>